<dbReference type="EMBL" id="AVOT02049497">
    <property type="protein sequence ID" value="MBW0544656.1"/>
    <property type="molecule type" value="Genomic_DNA"/>
</dbReference>
<organism evidence="3 4">
    <name type="scientific">Austropuccinia psidii MF-1</name>
    <dbReference type="NCBI Taxonomy" id="1389203"/>
    <lineage>
        <taxon>Eukaryota</taxon>
        <taxon>Fungi</taxon>
        <taxon>Dikarya</taxon>
        <taxon>Basidiomycota</taxon>
        <taxon>Pucciniomycotina</taxon>
        <taxon>Pucciniomycetes</taxon>
        <taxon>Pucciniales</taxon>
        <taxon>Sphaerophragmiaceae</taxon>
        <taxon>Austropuccinia</taxon>
    </lineage>
</organism>
<proteinExistence type="predicted"/>
<keyword evidence="4" id="KW-1185">Reference proteome</keyword>
<evidence type="ECO:0000259" key="2">
    <source>
        <dbReference type="Pfam" id="PF07727"/>
    </source>
</evidence>
<evidence type="ECO:0000313" key="3">
    <source>
        <dbReference type="EMBL" id="MBW0544656.1"/>
    </source>
</evidence>
<feature type="compositionally biased region" description="Low complexity" evidence="1">
    <location>
        <begin position="41"/>
        <end position="51"/>
    </location>
</feature>
<evidence type="ECO:0000256" key="1">
    <source>
        <dbReference type="SAM" id="MobiDB-lite"/>
    </source>
</evidence>
<feature type="region of interest" description="Disordered" evidence="1">
    <location>
        <begin position="23"/>
        <end position="84"/>
    </location>
</feature>
<dbReference type="PANTHER" id="PTHR11439:SF483">
    <property type="entry name" value="PEPTIDE SYNTHASE GLIP-LIKE, PUTATIVE (AFU_ORTHOLOGUE AFUA_3G12920)-RELATED"/>
    <property type="match status" value="1"/>
</dbReference>
<protein>
    <recommendedName>
        <fullName evidence="2">Reverse transcriptase Ty1/copia-type domain-containing protein</fullName>
    </recommendedName>
</protein>
<feature type="domain" description="Reverse transcriptase Ty1/copia-type" evidence="2">
    <location>
        <begin position="168"/>
        <end position="405"/>
    </location>
</feature>
<dbReference type="Pfam" id="PF07727">
    <property type="entry name" value="RVT_2"/>
    <property type="match status" value="1"/>
</dbReference>
<dbReference type="Proteomes" id="UP000765509">
    <property type="component" value="Unassembled WGS sequence"/>
</dbReference>
<dbReference type="InterPro" id="IPR013103">
    <property type="entry name" value="RVT_2"/>
</dbReference>
<sequence length="656" mass="75360">MEKGNVIISHHVKFDDNIFPYKENSPSNQESLELLFHDNPDSSSEQSSFPPSNLPNESTNDSPMLSSTETEPTELVPNPCSSVPSINLPKHKGYTWVPDTPSQNQNEIIGDIDSRNILNNQRRHTHSSNSVSCLYPDPKTYLQAIHSPEKDFWIDAIKTELNNMNTHQVWTPSNHPSHLTPLITTWVFKKKTDEDGNLTKFKARLCVRGFSQKEGIDYDEVFAPTGRLTSLRLLLTLCSLNKFPVHQMDVRCAFLNGKPKEELYIFYPDGLPISNNFKTLRLNKSLYGLKQSPRCWHSELRKTLIKLNLTPSEIDPCLFFCKDKLKPFYLYVHVDDLLFGGSWVVDFKTQIKLHFDMEDLHVSKYALGIRINQKEQYTSLLQDKMISKILSEFQVDKSRGNTSPLPSNYQELRDPKLSIPEHPPFNYRRVIGLLQYLVQCTRPDLAYSISFLSQFLKSPKDRHYQAVIHVLKYLNFTKNLELRLGCKQLTHSFGEIICFTDADWGGAEEKRSFSGSIIYYHGSLGWRSQKQRVVALSSAEAEYNALSSCCQDSEWICQLIFEITNKKTTSIIYSDNQSSIALASNHFYHHGTRHINFRLHFVRSLIEDEKIVLKYIPTQDMLADLLTKNLPLAKSHNLLKTIFGQEIKSKLKGTGE</sequence>
<dbReference type="AlphaFoldDB" id="A0A9Q3FWE6"/>
<dbReference type="SUPFAM" id="SSF56672">
    <property type="entry name" value="DNA/RNA polymerases"/>
    <property type="match status" value="1"/>
</dbReference>
<dbReference type="CDD" id="cd09272">
    <property type="entry name" value="RNase_HI_RT_Ty1"/>
    <property type="match status" value="1"/>
</dbReference>
<accession>A0A9Q3FWE6</accession>
<comment type="caution">
    <text evidence="3">The sequence shown here is derived from an EMBL/GenBank/DDBJ whole genome shotgun (WGS) entry which is preliminary data.</text>
</comment>
<feature type="compositionally biased region" description="Polar residues" evidence="1">
    <location>
        <begin position="54"/>
        <end position="70"/>
    </location>
</feature>
<reference evidence="3" key="1">
    <citation type="submission" date="2021-03" db="EMBL/GenBank/DDBJ databases">
        <title>Draft genome sequence of rust myrtle Austropuccinia psidii MF-1, a brazilian biotype.</title>
        <authorList>
            <person name="Quecine M.C."/>
            <person name="Pachon D.M.R."/>
            <person name="Bonatelli M.L."/>
            <person name="Correr F.H."/>
            <person name="Franceschini L.M."/>
            <person name="Leite T.F."/>
            <person name="Margarido G.R.A."/>
            <person name="Almeida C.A."/>
            <person name="Ferrarezi J.A."/>
            <person name="Labate C.A."/>
        </authorList>
    </citation>
    <scope>NUCLEOTIDE SEQUENCE</scope>
    <source>
        <strain evidence="3">MF-1</strain>
    </source>
</reference>
<dbReference type="OrthoDB" id="5423336at2759"/>
<dbReference type="PANTHER" id="PTHR11439">
    <property type="entry name" value="GAG-POL-RELATED RETROTRANSPOSON"/>
    <property type="match status" value="1"/>
</dbReference>
<gene>
    <name evidence="3" type="ORF">O181_084371</name>
</gene>
<evidence type="ECO:0000313" key="4">
    <source>
        <dbReference type="Proteomes" id="UP000765509"/>
    </source>
</evidence>
<dbReference type="InterPro" id="IPR043502">
    <property type="entry name" value="DNA/RNA_pol_sf"/>
</dbReference>
<name>A0A9Q3FWE6_9BASI</name>